<evidence type="ECO:0000313" key="2">
    <source>
        <dbReference type="EMBL" id="CDK29312.1"/>
    </source>
</evidence>
<reference evidence="2" key="1">
    <citation type="submission" date="2013-12" db="EMBL/GenBank/DDBJ databases">
        <authorList>
            <person name="Genoscope - CEA"/>
        </authorList>
    </citation>
    <scope>NUCLEOTIDE SEQUENCE</scope>
    <source>
        <strain evidence="2">CBS 1993</strain>
    </source>
</reference>
<gene>
    <name evidence="2" type="ORF">KUCA_T00005300001</name>
</gene>
<reference evidence="2" key="2">
    <citation type="submission" date="2014-02" db="EMBL/GenBank/DDBJ databases">
        <title>Complete DNA sequence of /Kuraishia capsulata/ illustrates novel genomic features among budding yeasts (/Saccharomycotina/).</title>
        <authorList>
            <person name="Morales L."/>
            <person name="Noel B."/>
            <person name="Porcel B."/>
            <person name="Marcet-Houben M."/>
            <person name="Hullo M-F."/>
            <person name="Sacerdot C."/>
            <person name="Tekaia F."/>
            <person name="Leh-Louis V."/>
            <person name="Despons L."/>
            <person name="Khanna V."/>
            <person name="Aury J-M."/>
            <person name="Barbe V."/>
            <person name="Couloux A."/>
            <person name="Labadie K."/>
            <person name="Pelletier E."/>
            <person name="Souciet J-L."/>
            <person name="Boekhout T."/>
            <person name="Gabaldon T."/>
            <person name="Wincker P."/>
            <person name="Dujon B."/>
        </authorList>
    </citation>
    <scope>NUCLEOTIDE SEQUENCE</scope>
    <source>
        <strain evidence="2">CBS 1993</strain>
    </source>
</reference>
<sequence>MVSSDRDDCCGLFTLLTIRNCSLYLFYAAFAVTYICPLGEQLGKEPLLICQSTHDVYHKVNPYYATYVSAPVAPYAAKLSPIAGQVKQKFDDSVVAPVSGLYEKHLAKHTSKAGGVYTAHLKPTVTKVQSLYSSKLHPHVLSYGSKGLKWIDQQVLLGSAKTRTAAIHGWAFTRAKSAEIYEVTKAKSIEGYHAGVAYTKSTVWPKTVRFSQLAWLHGTIFGTKAWGVTSSAYVSHVHPSLIKAYYLLKLDVVYGKYQEWLTSPFGQYLTSTASSITSFVYTKVYEGWVVLSGAEVRNKIGEQYAEIEHQIEEKKEFLKGEFNRIFSAGFNTDIDRYSQKVETPKAESTLKKEVKKVPESSKSASPSSKSSTSTTSSSSSPAPVDSETPDQYQKYQDYLLGTSKSALENFTRDVERLEIEISDELTSSMKPKLQALSKTVNSGYEEVHSLLHEIDRVCEADEQDCPPVEYVSRQDFRDALAKLADNVNDRGAAARKELDIYSEKLSQDILSTRSQILEILQDFADASLQEYSHAIMDASGKERPTDNAEDTWDEWKRFHNVKNQIFATRDEILTTEPKLEKFKKLLSDLNTTLYVLVNESGQYLAILRAQANLKFQAREAREAKEKASKAEVESEGTAGNEEYDEEYEDVETETVVKYITMTIDDDGHTLSSSETVETPVIIDDGSVSHQKHFAIEDEIADETVDGAVDEAVNVESPVTEDTPIVKEEAEDENLNEKLRDFESIYSAESGESSEV</sequence>
<dbReference type="OrthoDB" id="3260408at2759"/>
<proteinExistence type="predicted"/>
<evidence type="ECO:0000313" key="3">
    <source>
        <dbReference type="Proteomes" id="UP000019384"/>
    </source>
</evidence>
<dbReference type="Proteomes" id="UP000019384">
    <property type="component" value="Unassembled WGS sequence"/>
</dbReference>
<dbReference type="AlphaFoldDB" id="W6MUI6"/>
<dbReference type="GeneID" id="34522687"/>
<dbReference type="RefSeq" id="XP_022461299.1">
    <property type="nucleotide sequence ID" value="XM_022600482.1"/>
</dbReference>
<feature type="compositionally biased region" description="Basic and acidic residues" evidence="1">
    <location>
        <begin position="348"/>
        <end position="359"/>
    </location>
</feature>
<accession>W6MUI6</accession>
<dbReference type="HOGENOM" id="CLU_368838_0_0_1"/>
<organism evidence="2 3">
    <name type="scientific">Kuraishia capsulata CBS 1993</name>
    <dbReference type="NCBI Taxonomy" id="1382522"/>
    <lineage>
        <taxon>Eukaryota</taxon>
        <taxon>Fungi</taxon>
        <taxon>Dikarya</taxon>
        <taxon>Ascomycota</taxon>
        <taxon>Saccharomycotina</taxon>
        <taxon>Pichiomycetes</taxon>
        <taxon>Pichiales</taxon>
        <taxon>Pichiaceae</taxon>
        <taxon>Kuraishia</taxon>
    </lineage>
</organism>
<feature type="region of interest" description="Disordered" evidence="1">
    <location>
        <begin position="717"/>
        <end position="755"/>
    </location>
</feature>
<keyword evidence="3" id="KW-1185">Reference proteome</keyword>
<name>W6MUI6_9ASCO</name>
<protein>
    <submittedName>
        <fullName evidence="2">Uncharacterized protein</fullName>
    </submittedName>
</protein>
<feature type="region of interest" description="Disordered" evidence="1">
    <location>
        <begin position="624"/>
        <end position="649"/>
    </location>
</feature>
<feature type="region of interest" description="Disordered" evidence="1">
    <location>
        <begin position="348"/>
        <end position="389"/>
    </location>
</feature>
<evidence type="ECO:0000256" key="1">
    <source>
        <dbReference type="SAM" id="MobiDB-lite"/>
    </source>
</evidence>
<feature type="compositionally biased region" description="Low complexity" evidence="1">
    <location>
        <begin position="360"/>
        <end position="386"/>
    </location>
</feature>
<dbReference type="EMBL" id="HG793130">
    <property type="protein sequence ID" value="CDK29312.1"/>
    <property type="molecule type" value="Genomic_DNA"/>
</dbReference>
<dbReference type="STRING" id="1382522.W6MUI6"/>